<dbReference type="EMBL" id="JAVDVY010000002">
    <property type="protein sequence ID" value="MDR7135609.1"/>
    <property type="molecule type" value="Genomic_DNA"/>
</dbReference>
<evidence type="ECO:0000256" key="1">
    <source>
        <dbReference type="PROSITE-ProRule" id="PRU00339"/>
    </source>
</evidence>
<gene>
    <name evidence="2" type="ORF">J2X06_002818</name>
</gene>
<dbReference type="InterPro" id="IPR011990">
    <property type="entry name" value="TPR-like_helical_dom_sf"/>
</dbReference>
<accession>A0ABU1WDY5</accession>
<dbReference type="SUPFAM" id="SSF48452">
    <property type="entry name" value="TPR-like"/>
    <property type="match status" value="1"/>
</dbReference>
<dbReference type="InterPro" id="IPR019734">
    <property type="entry name" value="TPR_rpt"/>
</dbReference>
<keyword evidence="3" id="KW-1185">Reference proteome</keyword>
<reference evidence="2 3" key="1">
    <citation type="submission" date="2023-07" db="EMBL/GenBank/DDBJ databases">
        <title>Sorghum-associated microbial communities from plants grown in Nebraska, USA.</title>
        <authorList>
            <person name="Schachtman D."/>
        </authorList>
    </citation>
    <scope>NUCLEOTIDE SEQUENCE [LARGE SCALE GENOMIC DNA]</scope>
    <source>
        <strain evidence="2 3">BE198</strain>
    </source>
</reference>
<evidence type="ECO:0000313" key="2">
    <source>
        <dbReference type="EMBL" id="MDR7135609.1"/>
    </source>
</evidence>
<dbReference type="SUPFAM" id="SSF52799">
    <property type="entry name" value="(Phosphotyrosine protein) phosphatases II"/>
    <property type="match status" value="1"/>
</dbReference>
<protein>
    <submittedName>
        <fullName evidence="2">Tetratricopeptide (TPR) repeat protein</fullName>
    </submittedName>
</protein>
<keyword evidence="1" id="KW-0802">TPR repeat</keyword>
<comment type="caution">
    <text evidence="2">The sequence shown here is derived from an EMBL/GenBank/DDBJ whole genome shotgun (WGS) entry which is preliminary data.</text>
</comment>
<dbReference type="Gene3D" id="3.90.190.10">
    <property type="entry name" value="Protein tyrosine phosphatase superfamily"/>
    <property type="match status" value="1"/>
</dbReference>
<name>A0ABU1WDY5_9GAMM</name>
<evidence type="ECO:0000313" key="3">
    <source>
        <dbReference type="Proteomes" id="UP001251524"/>
    </source>
</evidence>
<dbReference type="RefSeq" id="WP_310063389.1">
    <property type="nucleotide sequence ID" value="NZ_JAVDVY010000002.1"/>
</dbReference>
<sequence length="332" mass="36564">MKELISRKVVLCVLLFCALGGAFGVWVLLHPASIWVQPWRAQQSTMSEQVIFGPYPVEEDFVALKKRGVTTIISLLDSDIPYEKVLLAQERERAARHGMQVQNFPMASILGQSFGADYVRNSEAAARAAIDADGTAYIHCYLGLHRAGNVQKLLTQFHAASSFAGSQATERSVDTQRLDRANFAFLEADYETTLGEIARMKQPTIASMQLAGWANYRLDRIDAAREQFGRLLELSPDDTEAMSGMAYCALRSGDLADAQARFNQILARLPEDVAALEGLGHVKYRQGNPAEARSYFQRALARSPGNPETRQMLERLQSAPVSAAGQAVHTAD</sequence>
<feature type="repeat" description="TPR" evidence="1">
    <location>
        <begin position="273"/>
        <end position="306"/>
    </location>
</feature>
<organism evidence="2 3">
    <name type="scientific">Lysobacter niastensis</name>
    <dbReference type="NCBI Taxonomy" id="380629"/>
    <lineage>
        <taxon>Bacteria</taxon>
        <taxon>Pseudomonadati</taxon>
        <taxon>Pseudomonadota</taxon>
        <taxon>Gammaproteobacteria</taxon>
        <taxon>Lysobacterales</taxon>
        <taxon>Lysobacteraceae</taxon>
        <taxon>Lysobacter</taxon>
    </lineage>
</organism>
<proteinExistence type="predicted"/>
<dbReference type="InterPro" id="IPR029021">
    <property type="entry name" value="Prot-tyrosine_phosphatase-like"/>
</dbReference>
<dbReference type="Pfam" id="PF13432">
    <property type="entry name" value="TPR_16"/>
    <property type="match status" value="1"/>
</dbReference>
<dbReference type="SMART" id="SM00028">
    <property type="entry name" value="TPR"/>
    <property type="match status" value="3"/>
</dbReference>
<dbReference type="PROSITE" id="PS50005">
    <property type="entry name" value="TPR"/>
    <property type="match status" value="1"/>
</dbReference>
<dbReference type="Gene3D" id="1.25.40.10">
    <property type="entry name" value="Tetratricopeptide repeat domain"/>
    <property type="match status" value="1"/>
</dbReference>
<dbReference type="Proteomes" id="UP001251524">
    <property type="component" value="Unassembled WGS sequence"/>
</dbReference>